<organism evidence="2 3">
    <name type="scientific">Malus baccata</name>
    <name type="common">Siberian crab apple</name>
    <name type="synonym">Pyrus baccata</name>
    <dbReference type="NCBI Taxonomy" id="106549"/>
    <lineage>
        <taxon>Eukaryota</taxon>
        <taxon>Viridiplantae</taxon>
        <taxon>Streptophyta</taxon>
        <taxon>Embryophyta</taxon>
        <taxon>Tracheophyta</taxon>
        <taxon>Spermatophyta</taxon>
        <taxon>Magnoliopsida</taxon>
        <taxon>eudicotyledons</taxon>
        <taxon>Gunneridae</taxon>
        <taxon>Pentapetalae</taxon>
        <taxon>rosids</taxon>
        <taxon>fabids</taxon>
        <taxon>Rosales</taxon>
        <taxon>Rosaceae</taxon>
        <taxon>Amygdaloideae</taxon>
        <taxon>Maleae</taxon>
        <taxon>Malus</taxon>
    </lineage>
</organism>
<dbReference type="AlphaFoldDB" id="A0A540K7Y7"/>
<name>A0A540K7Y7_MALBA</name>
<comment type="caution">
    <text evidence="2">The sequence shown here is derived from an EMBL/GenBank/DDBJ whole genome shotgun (WGS) entry which is preliminary data.</text>
</comment>
<keyword evidence="3" id="KW-1185">Reference proteome</keyword>
<feature type="compositionally biased region" description="Low complexity" evidence="1">
    <location>
        <begin position="1"/>
        <end position="22"/>
    </location>
</feature>
<proteinExistence type="predicted"/>
<evidence type="ECO:0000256" key="1">
    <source>
        <dbReference type="SAM" id="MobiDB-lite"/>
    </source>
</evidence>
<sequence length="136" mass="15219">MGANHHLSSSSKPNSSPKLPKSQHVELGEQHAALACEDLCWVKVCIHESRVESRVESKSKNTFDDHPTSGLGSPCVIYVMELDIPSVMENDGIVLEYAVDKELEDVDSIVNEYQYLRVATGHLKESLDEIVEELRR</sequence>
<feature type="region of interest" description="Disordered" evidence="1">
    <location>
        <begin position="1"/>
        <end position="24"/>
    </location>
</feature>
<evidence type="ECO:0000313" key="2">
    <source>
        <dbReference type="EMBL" id="TQD70346.1"/>
    </source>
</evidence>
<dbReference type="EMBL" id="VIEB01001844">
    <property type="protein sequence ID" value="TQD70346.1"/>
    <property type="molecule type" value="Genomic_DNA"/>
</dbReference>
<reference evidence="2 3" key="1">
    <citation type="journal article" date="2019" name="G3 (Bethesda)">
        <title>Sequencing of a Wild Apple (Malus baccata) Genome Unravels the Differences Between Cultivated and Wild Apple Species Regarding Disease Resistance and Cold Tolerance.</title>
        <authorList>
            <person name="Chen X."/>
        </authorList>
    </citation>
    <scope>NUCLEOTIDE SEQUENCE [LARGE SCALE GENOMIC DNA]</scope>
    <source>
        <strain evidence="3">cv. Shandingzi</strain>
        <tissue evidence="2">Leaves</tissue>
    </source>
</reference>
<accession>A0A540K7Y7</accession>
<gene>
    <name evidence="2" type="ORF">C1H46_044125</name>
</gene>
<protein>
    <submittedName>
        <fullName evidence="2">Uncharacterized protein</fullName>
    </submittedName>
</protein>
<evidence type="ECO:0000313" key="3">
    <source>
        <dbReference type="Proteomes" id="UP000315295"/>
    </source>
</evidence>
<dbReference type="Proteomes" id="UP000315295">
    <property type="component" value="Unassembled WGS sequence"/>
</dbReference>